<evidence type="ECO:0000313" key="1">
    <source>
        <dbReference type="EMBL" id="KAB2929547.1"/>
    </source>
</evidence>
<gene>
    <name evidence="1" type="ORF">F9K24_19335</name>
</gene>
<dbReference type="SUPFAM" id="SSF81301">
    <property type="entry name" value="Nucleotidyltransferase"/>
    <property type="match status" value="1"/>
</dbReference>
<dbReference type="GO" id="GO:0016740">
    <property type="term" value="F:transferase activity"/>
    <property type="evidence" value="ECO:0007669"/>
    <property type="project" value="UniProtKB-KW"/>
</dbReference>
<dbReference type="InterPro" id="IPR039498">
    <property type="entry name" value="NTP_transf_5"/>
</dbReference>
<comment type="caution">
    <text evidence="1">The sequence shown here is derived from an EMBL/GenBank/DDBJ whole genome shotgun (WGS) entry which is preliminary data.</text>
</comment>
<organism evidence="1 2">
    <name type="scientific">Leptonema illini</name>
    <dbReference type="NCBI Taxonomy" id="183"/>
    <lineage>
        <taxon>Bacteria</taxon>
        <taxon>Pseudomonadati</taxon>
        <taxon>Spirochaetota</taxon>
        <taxon>Spirochaetia</taxon>
        <taxon>Leptospirales</taxon>
        <taxon>Leptospiraceae</taxon>
        <taxon>Leptonema</taxon>
    </lineage>
</organism>
<name>A0A833GXZ7_9LEPT</name>
<reference evidence="1 2" key="1">
    <citation type="submission" date="2019-10" db="EMBL/GenBank/DDBJ databases">
        <title>Extracellular Electron Transfer in a Candidatus Methanoperedens spp. Enrichment Culture.</title>
        <authorList>
            <person name="Berger S."/>
            <person name="Rangel Shaw D."/>
            <person name="Berben T."/>
            <person name="In 'T Zandt M."/>
            <person name="Frank J."/>
            <person name="Reimann J."/>
            <person name="Jetten M.S.M."/>
            <person name="Welte C.U."/>
        </authorList>
    </citation>
    <scope>NUCLEOTIDE SEQUENCE [LARGE SCALE GENOMIC DNA]</scope>
    <source>
        <strain evidence="1">SB12</strain>
    </source>
</reference>
<sequence>MLDLYSEFERLIAAMADRQIEYALCGGLAIAVYAQPRATVDIDLLVTDAMLPAMRLLLKDLGYEIEAGPMEFGGGATVIHRFTKVDVDGDFLSVDLLLKTPANAPAWEQIQRLQWNGQPLNVVSRDGLILLKMMRDSEQDRADIAALREGTGEP</sequence>
<dbReference type="InterPro" id="IPR043519">
    <property type="entry name" value="NT_sf"/>
</dbReference>
<dbReference type="Proteomes" id="UP000460298">
    <property type="component" value="Unassembled WGS sequence"/>
</dbReference>
<accession>A0A833GXZ7</accession>
<keyword evidence="1" id="KW-0808">Transferase</keyword>
<dbReference type="AlphaFoldDB" id="A0A833GXZ7"/>
<proteinExistence type="predicted"/>
<dbReference type="Gene3D" id="3.30.460.40">
    <property type="match status" value="1"/>
</dbReference>
<protein>
    <submittedName>
        <fullName evidence="1">Nucleotidyltransferase family protein</fullName>
    </submittedName>
</protein>
<evidence type="ECO:0000313" key="2">
    <source>
        <dbReference type="Proteomes" id="UP000460298"/>
    </source>
</evidence>
<dbReference type="EMBL" id="WBUI01000029">
    <property type="protein sequence ID" value="KAB2929547.1"/>
    <property type="molecule type" value="Genomic_DNA"/>
</dbReference>
<dbReference type="Pfam" id="PF14907">
    <property type="entry name" value="NTP_transf_5"/>
    <property type="match status" value="1"/>
</dbReference>